<keyword evidence="3" id="KW-1185">Reference proteome</keyword>
<evidence type="ECO:0000313" key="3">
    <source>
        <dbReference type="Proteomes" id="UP000011115"/>
    </source>
</evidence>
<protein>
    <submittedName>
        <fullName evidence="2">Uncharacterized protein</fullName>
    </submittedName>
</protein>
<proteinExistence type="predicted"/>
<dbReference type="PaxDb" id="4113-PGSC0003DMT400090063"/>
<feature type="region of interest" description="Disordered" evidence="1">
    <location>
        <begin position="281"/>
        <end position="300"/>
    </location>
</feature>
<sequence>MDSFLSSQVQKLQNKMILGFISNFKSRLPRHNGLTPLQRSCPGGRNPYHRGLHGIVSKTNKSKTLVHNTPSTNNTQKIPVHGKINFESSTHPNLISLSRTGSLTTYLSTHVIEFIIRPPNCYQISLDLTDSNFVQIWTSSAQSSDDVEFSNYKSDSEDESSKDTQTGDEDEDLLSLPICAKDISVVENGEDEYLTDHNPNQRCENFVPSSSKGKNLCERVASLEQSMVEIVAYVREEKLRRSENNKKKKAPTIDDEILSLAIADDDLVAVDEYFTEEVAEEIKEEEMKEEEKEQDDNWFL</sequence>
<feature type="region of interest" description="Disordered" evidence="1">
    <location>
        <begin position="147"/>
        <end position="171"/>
    </location>
</feature>
<dbReference type="EnsemblPlants" id="PGSC0003DMT400090063">
    <property type="protein sequence ID" value="PGSC0003DMT400090063"/>
    <property type="gene ID" value="PGSC0003DMG400039634"/>
</dbReference>
<dbReference type="Gramene" id="PGSC0003DMT400090063">
    <property type="protein sequence ID" value="PGSC0003DMT400090063"/>
    <property type="gene ID" value="PGSC0003DMG400039634"/>
</dbReference>
<dbReference type="Proteomes" id="UP000011115">
    <property type="component" value="Unassembled WGS sequence"/>
</dbReference>
<reference evidence="3" key="1">
    <citation type="journal article" date="2011" name="Nature">
        <title>Genome sequence and analysis of the tuber crop potato.</title>
        <authorList>
            <consortium name="The Potato Genome Sequencing Consortium"/>
        </authorList>
    </citation>
    <scope>NUCLEOTIDE SEQUENCE [LARGE SCALE GENOMIC DNA]</scope>
    <source>
        <strain evidence="3">cv. DM1-3 516 R44</strain>
    </source>
</reference>
<dbReference type="HOGENOM" id="CLU_928753_0_0_1"/>
<accession>M1DJJ5</accession>
<dbReference type="InParanoid" id="M1DJJ5"/>
<evidence type="ECO:0000313" key="2">
    <source>
        <dbReference type="EnsemblPlants" id="PGSC0003DMT400090063"/>
    </source>
</evidence>
<feature type="compositionally biased region" description="Acidic residues" evidence="1">
    <location>
        <begin position="156"/>
        <end position="171"/>
    </location>
</feature>
<name>M1DJJ5_SOLTU</name>
<dbReference type="AlphaFoldDB" id="M1DJJ5"/>
<evidence type="ECO:0000256" key="1">
    <source>
        <dbReference type="SAM" id="MobiDB-lite"/>
    </source>
</evidence>
<reference evidence="2" key="2">
    <citation type="submission" date="2015-06" db="UniProtKB">
        <authorList>
            <consortium name="EnsemblPlants"/>
        </authorList>
    </citation>
    <scope>IDENTIFICATION</scope>
    <source>
        <strain evidence="2">DM1-3 516 R44</strain>
    </source>
</reference>
<organism evidence="2 3">
    <name type="scientific">Solanum tuberosum</name>
    <name type="common">Potato</name>
    <dbReference type="NCBI Taxonomy" id="4113"/>
    <lineage>
        <taxon>Eukaryota</taxon>
        <taxon>Viridiplantae</taxon>
        <taxon>Streptophyta</taxon>
        <taxon>Embryophyta</taxon>
        <taxon>Tracheophyta</taxon>
        <taxon>Spermatophyta</taxon>
        <taxon>Magnoliopsida</taxon>
        <taxon>eudicotyledons</taxon>
        <taxon>Gunneridae</taxon>
        <taxon>Pentapetalae</taxon>
        <taxon>asterids</taxon>
        <taxon>lamiids</taxon>
        <taxon>Solanales</taxon>
        <taxon>Solanaceae</taxon>
        <taxon>Solanoideae</taxon>
        <taxon>Solaneae</taxon>
        <taxon>Solanum</taxon>
    </lineage>
</organism>